<evidence type="ECO:0000313" key="2">
    <source>
        <dbReference type="EMBL" id="MUZ76177.1"/>
    </source>
</evidence>
<dbReference type="AlphaFoldDB" id="A0A6L6VQ06"/>
<dbReference type="InterPro" id="IPR009492">
    <property type="entry name" value="TniQ"/>
</dbReference>
<sequence length="140" mass="14889">MAGRLPVAPRPYRDELLSSWLVRVACRYGLTARELVGHFADDGNSVSSPPPIDDWAPAQHQTRAWAQACGRSRTSGASGFAQALSGASSVMVHEARTGWGPLGDAWTAACLPRLLHCRSGGGSKCLSAGQLDARRVLYLS</sequence>
<protein>
    <recommendedName>
        <fullName evidence="1">TniQ domain-containing protein</fullName>
    </recommendedName>
</protein>
<dbReference type="Proteomes" id="UP000477951">
    <property type="component" value="Unassembled WGS sequence"/>
</dbReference>
<reference evidence="2 3" key="1">
    <citation type="submission" date="2019-12" db="EMBL/GenBank/DDBJ databases">
        <title>Whole-genome sequencing of Allorhizobium vitis.</title>
        <authorList>
            <person name="Gan H.M."/>
            <person name="Szegedi E."/>
            <person name="Burr T."/>
            <person name="Savka M.A."/>
        </authorList>
    </citation>
    <scope>NUCLEOTIDE SEQUENCE [LARGE SCALE GENOMIC DNA]</scope>
    <source>
        <strain evidence="2 3">CG516</strain>
    </source>
</reference>
<feature type="domain" description="TniQ" evidence="1">
    <location>
        <begin position="6"/>
        <end position="72"/>
    </location>
</feature>
<dbReference type="Pfam" id="PF06527">
    <property type="entry name" value="TniQ"/>
    <property type="match status" value="1"/>
</dbReference>
<evidence type="ECO:0000259" key="1">
    <source>
        <dbReference type="Pfam" id="PF06527"/>
    </source>
</evidence>
<evidence type="ECO:0000313" key="3">
    <source>
        <dbReference type="Proteomes" id="UP000477951"/>
    </source>
</evidence>
<dbReference type="EMBL" id="WPHR01000053">
    <property type="protein sequence ID" value="MUZ76177.1"/>
    <property type="molecule type" value="Genomic_DNA"/>
</dbReference>
<name>A0A6L6VQ06_AGRVI</name>
<comment type="caution">
    <text evidence="2">The sequence shown here is derived from an EMBL/GenBank/DDBJ whole genome shotgun (WGS) entry which is preliminary data.</text>
</comment>
<organism evidence="2 3">
    <name type="scientific">Agrobacterium vitis</name>
    <name type="common">Rhizobium vitis</name>
    <dbReference type="NCBI Taxonomy" id="373"/>
    <lineage>
        <taxon>Bacteria</taxon>
        <taxon>Pseudomonadati</taxon>
        <taxon>Pseudomonadota</taxon>
        <taxon>Alphaproteobacteria</taxon>
        <taxon>Hyphomicrobiales</taxon>
        <taxon>Rhizobiaceae</taxon>
        <taxon>Rhizobium/Agrobacterium group</taxon>
        <taxon>Agrobacterium</taxon>
    </lineage>
</organism>
<proteinExistence type="predicted"/>
<accession>A0A6L6VQ06</accession>
<gene>
    <name evidence="2" type="ORF">GOZ90_26420</name>
</gene>